<dbReference type="PROSITE" id="PS50850">
    <property type="entry name" value="MFS"/>
    <property type="match status" value="1"/>
</dbReference>
<keyword evidence="9" id="KW-1185">Reference proteome</keyword>
<feature type="transmembrane region" description="Helical" evidence="6">
    <location>
        <begin position="268"/>
        <end position="287"/>
    </location>
</feature>
<feature type="transmembrane region" description="Helical" evidence="6">
    <location>
        <begin position="44"/>
        <end position="62"/>
    </location>
</feature>
<dbReference type="GO" id="GO:0005886">
    <property type="term" value="C:plasma membrane"/>
    <property type="evidence" value="ECO:0007669"/>
    <property type="project" value="UniProtKB-SubCell"/>
</dbReference>
<comment type="caution">
    <text evidence="8">The sequence shown here is derived from an EMBL/GenBank/DDBJ whole genome shotgun (WGS) entry which is preliminary data.</text>
</comment>
<keyword evidence="3 6" id="KW-0812">Transmembrane</keyword>
<organism evidence="8 9">
    <name type="scientific">Hasllibacter halocynthiae</name>
    <dbReference type="NCBI Taxonomy" id="595589"/>
    <lineage>
        <taxon>Bacteria</taxon>
        <taxon>Pseudomonadati</taxon>
        <taxon>Pseudomonadota</taxon>
        <taxon>Alphaproteobacteria</taxon>
        <taxon>Rhodobacterales</taxon>
        <taxon>Roseobacteraceae</taxon>
        <taxon>Hasllibacter</taxon>
    </lineage>
</organism>
<keyword evidence="2" id="KW-1003">Cell membrane</keyword>
<evidence type="ECO:0000259" key="7">
    <source>
        <dbReference type="PROSITE" id="PS50850"/>
    </source>
</evidence>
<evidence type="ECO:0000256" key="2">
    <source>
        <dbReference type="ARBA" id="ARBA00022475"/>
    </source>
</evidence>
<proteinExistence type="predicted"/>
<dbReference type="Gene3D" id="1.20.1250.20">
    <property type="entry name" value="MFS general substrate transporter like domains"/>
    <property type="match status" value="2"/>
</dbReference>
<feature type="transmembrane region" description="Helical" evidence="6">
    <location>
        <begin position="323"/>
        <end position="345"/>
    </location>
</feature>
<dbReference type="InterPro" id="IPR020846">
    <property type="entry name" value="MFS_dom"/>
</dbReference>
<dbReference type="InterPro" id="IPR050189">
    <property type="entry name" value="MFS_Efflux_Transporters"/>
</dbReference>
<dbReference type="InterPro" id="IPR036259">
    <property type="entry name" value="MFS_trans_sf"/>
</dbReference>
<dbReference type="PANTHER" id="PTHR43124">
    <property type="entry name" value="PURINE EFFLUX PUMP PBUE"/>
    <property type="match status" value="1"/>
</dbReference>
<evidence type="ECO:0000256" key="5">
    <source>
        <dbReference type="ARBA" id="ARBA00023136"/>
    </source>
</evidence>
<feature type="transmembrane region" description="Helical" evidence="6">
    <location>
        <begin position="159"/>
        <end position="179"/>
    </location>
</feature>
<dbReference type="EMBL" id="PVTT01000002">
    <property type="protein sequence ID" value="PRY93340.1"/>
    <property type="molecule type" value="Genomic_DNA"/>
</dbReference>
<dbReference type="InterPro" id="IPR011701">
    <property type="entry name" value="MFS"/>
</dbReference>
<evidence type="ECO:0000256" key="6">
    <source>
        <dbReference type="SAM" id="Phobius"/>
    </source>
</evidence>
<comment type="subcellular location">
    <subcellularLocation>
        <location evidence="1">Cell membrane</location>
        <topology evidence="1">Multi-pass membrane protein</topology>
    </subcellularLocation>
</comment>
<feature type="transmembrane region" description="Helical" evidence="6">
    <location>
        <begin position="124"/>
        <end position="147"/>
    </location>
</feature>
<evidence type="ECO:0000313" key="9">
    <source>
        <dbReference type="Proteomes" id="UP000238801"/>
    </source>
</evidence>
<keyword evidence="5 6" id="KW-0472">Membrane</keyword>
<dbReference type="Proteomes" id="UP000238801">
    <property type="component" value="Unassembled WGS sequence"/>
</dbReference>
<feature type="transmembrane region" description="Helical" evidence="6">
    <location>
        <begin position="235"/>
        <end position="256"/>
    </location>
</feature>
<evidence type="ECO:0000256" key="3">
    <source>
        <dbReference type="ARBA" id="ARBA00022692"/>
    </source>
</evidence>
<dbReference type="GO" id="GO:0022857">
    <property type="term" value="F:transmembrane transporter activity"/>
    <property type="evidence" value="ECO:0007669"/>
    <property type="project" value="InterPro"/>
</dbReference>
<dbReference type="PANTHER" id="PTHR43124:SF3">
    <property type="entry name" value="CHLORAMPHENICOL EFFLUX PUMP RV0191"/>
    <property type="match status" value="1"/>
</dbReference>
<feature type="transmembrane region" description="Helical" evidence="6">
    <location>
        <begin position="97"/>
        <end position="117"/>
    </location>
</feature>
<keyword evidence="4 6" id="KW-1133">Transmembrane helix</keyword>
<feature type="transmembrane region" description="Helical" evidence="6">
    <location>
        <begin position="74"/>
        <end position="91"/>
    </location>
</feature>
<feature type="transmembrane region" description="Helical" evidence="6">
    <location>
        <begin position="293"/>
        <end position="311"/>
    </location>
</feature>
<protein>
    <submittedName>
        <fullName evidence="8">Putative MFS family arabinose efflux permease</fullName>
    </submittedName>
</protein>
<dbReference type="Pfam" id="PF07690">
    <property type="entry name" value="MFS_1"/>
    <property type="match status" value="1"/>
</dbReference>
<dbReference type="RefSeq" id="WP_106160943.1">
    <property type="nucleotide sequence ID" value="NZ_PVTT01000002.1"/>
</dbReference>
<dbReference type="OrthoDB" id="272777at2"/>
<dbReference type="SUPFAM" id="SSF103473">
    <property type="entry name" value="MFS general substrate transporter"/>
    <property type="match status" value="1"/>
</dbReference>
<feature type="transmembrane region" description="Helical" evidence="6">
    <location>
        <begin position="360"/>
        <end position="381"/>
    </location>
</feature>
<feature type="transmembrane region" description="Helical" evidence="6">
    <location>
        <begin position="200"/>
        <end position="223"/>
    </location>
</feature>
<accession>A0A2T0X327</accession>
<gene>
    <name evidence="8" type="ORF">BCF33_2208</name>
</gene>
<dbReference type="AlphaFoldDB" id="A0A2T0X327"/>
<name>A0A2T0X327_9RHOB</name>
<reference evidence="8 9" key="1">
    <citation type="submission" date="2018-03" db="EMBL/GenBank/DDBJ databases">
        <title>Genomic Encyclopedia of Archaeal and Bacterial Type Strains, Phase II (KMG-II): from individual species to whole genera.</title>
        <authorList>
            <person name="Goeker M."/>
        </authorList>
    </citation>
    <scope>NUCLEOTIDE SEQUENCE [LARGE SCALE GENOMIC DNA]</scope>
    <source>
        <strain evidence="8 9">DSM 29318</strain>
    </source>
</reference>
<sequence>MRAGFAALIAAYLLSQYTRAFLAVLAPTLEDAVGATADDLALASGFWFAAFALMQLPIGAALDRAGPRRTAAALHLLGGAGGAALFAVAAAPWQVMLAMGLIGAGCAPVLMAAYYILARDFPPALFATLGGAIIGLGSLGNLLAAAPTLWGIEALGWRGLLWALAAAFALIAGAIALTVRDPAPADGGGRGSVLDLLRTPALWPILLLMAVNYAPAAGLRGLWIGPFMTDLHGPATVGAATLAMAIAMIAGSLLYGPLERLARRRKPLLLAGNLAGAATCLLLAAFVHMPAAAAVACFALIGLAGGSYPVMMAHGRAFMPAHLTGRGVTLMNLFSIGGAGAMQAASGPVFRAAGGAPGGYAPLLAFFGLALLAGCAAYLLAREAPLAKPAPAE</sequence>
<evidence type="ECO:0000313" key="8">
    <source>
        <dbReference type="EMBL" id="PRY93340.1"/>
    </source>
</evidence>
<evidence type="ECO:0000256" key="4">
    <source>
        <dbReference type="ARBA" id="ARBA00022989"/>
    </source>
</evidence>
<evidence type="ECO:0000256" key="1">
    <source>
        <dbReference type="ARBA" id="ARBA00004651"/>
    </source>
</evidence>
<feature type="domain" description="Major facilitator superfamily (MFS) profile" evidence="7">
    <location>
        <begin position="4"/>
        <end position="385"/>
    </location>
</feature>